<keyword evidence="1" id="KW-0812">Transmembrane</keyword>
<feature type="transmembrane region" description="Helical" evidence="1">
    <location>
        <begin position="31"/>
        <end position="49"/>
    </location>
</feature>
<evidence type="ECO:0000313" key="3">
    <source>
        <dbReference type="Proteomes" id="UP000188268"/>
    </source>
</evidence>
<evidence type="ECO:0000313" key="2">
    <source>
        <dbReference type="EMBL" id="OMO98158.1"/>
    </source>
</evidence>
<gene>
    <name evidence="2" type="ORF">CCACVL1_04314</name>
</gene>
<keyword evidence="1" id="KW-1133">Transmembrane helix</keyword>
<sequence length="159" mass="17746">MAPANEEVDSDVNKCLATIAFTINFVYILGLPHYFSTVILTILGFIGYLSHTITAKDFALLHFIRSIRPYKIEDKIQACHITSLHDYTELIEPFLLTVKAVLHGNPSSSLCFSLTALFDSDAGGAPHRRYKRNKSPHLLDSEGTKTQIPFCPTINTGEY</sequence>
<dbReference type="AlphaFoldDB" id="A0A1R3JTJ9"/>
<dbReference type="Gramene" id="OMO98158">
    <property type="protein sequence ID" value="OMO98158"/>
    <property type="gene ID" value="CCACVL1_04314"/>
</dbReference>
<organism evidence="2 3">
    <name type="scientific">Corchorus capsularis</name>
    <name type="common">Jute</name>
    <dbReference type="NCBI Taxonomy" id="210143"/>
    <lineage>
        <taxon>Eukaryota</taxon>
        <taxon>Viridiplantae</taxon>
        <taxon>Streptophyta</taxon>
        <taxon>Embryophyta</taxon>
        <taxon>Tracheophyta</taxon>
        <taxon>Spermatophyta</taxon>
        <taxon>Magnoliopsida</taxon>
        <taxon>eudicotyledons</taxon>
        <taxon>Gunneridae</taxon>
        <taxon>Pentapetalae</taxon>
        <taxon>rosids</taxon>
        <taxon>malvids</taxon>
        <taxon>Malvales</taxon>
        <taxon>Malvaceae</taxon>
        <taxon>Grewioideae</taxon>
        <taxon>Apeibeae</taxon>
        <taxon>Corchorus</taxon>
    </lineage>
</organism>
<keyword evidence="3" id="KW-1185">Reference proteome</keyword>
<evidence type="ECO:0000256" key="1">
    <source>
        <dbReference type="SAM" id="Phobius"/>
    </source>
</evidence>
<keyword evidence="1" id="KW-0472">Membrane</keyword>
<dbReference type="EMBL" id="AWWV01007135">
    <property type="protein sequence ID" value="OMO98158.1"/>
    <property type="molecule type" value="Genomic_DNA"/>
</dbReference>
<comment type="caution">
    <text evidence="2">The sequence shown here is derived from an EMBL/GenBank/DDBJ whole genome shotgun (WGS) entry which is preliminary data.</text>
</comment>
<protein>
    <submittedName>
        <fullName evidence="2">Uncharacterized protein</fullName>
    </submittedName>
</protein>
<name>A0A1R3JTJ9_COCAP</name>
<dbReference type="Proteomes" id="UP000188268">
    <property type="component" value="Unassembled WGS sequence"/>
</dbReference>
<reference evidence="2 3" key="1">
    <citation type="submission" date="2013-09" db="EMBL/GenBank/DDBJ databases">
        <title>Corchorus capsularis genome sequencing.</title>
        <authorList>
            <person name="Alam M."/>
            <person name="Haque M.S."/>
            <person name="Islam M.S."/>
            <person name="Emdad E.M."/>
            <person name="Islam M.M."/>
            <person name="Ahmed B."/>
            <person name="Halim A."/>
            <person name="Hossen Q.M.M."/>
            <person name="Hossain M.Z."/>
            <person name="Ahmed R."/>
            <person name="Khan M.M."/>
            <person name="Islam R."/>
            <person name="Rashid M.M."/>
            <person name="Khan S.A."/>
            <person name="Rahman M.S."/>
            <person name="Alam M."/>
        </authorList>
    </citation>
    <scope>NUCLEOTIDE SEQUENCE [LARGE SCALE GENOMIC DNA]</scope>
    <source>
        <strain evidence="3">cv. CVL-1</strain>
        <tissue evidence="2">Whole seedling</tissue>
    </source>
</reference>
<accession>A0A1R3JTJ9</accession>
<proteinExistence type="predicted"/>